<evidence type="ECO:0000256" key="1">
    <source>
        <dbReference type="SAM" id="SignalP"/>
    </source>
</evidence>
<reference evidence="3 4" key="1">
    <citation type="submission" date="2020-04" db="EMBL/GenBank/DDBJ databases">
        <title>MicrobeNet Type strains.</title>
        <authorList>
            <person name="Nicholson A.C."/>
        </authorList>
    </citation>
    <scope>NUCLEOTIDE SEQUENCE [LARGE SCALE GENOMIC DNA]</scope>
    <source>
        <strain evidence="3 4">ATCC 700731</strain>
    </source>
</reference>
<organism evidence="3 4">
    <name type="scientific">Mycolicibacterium septicum DSM 44393</name>
    <dbReference type="NCBI Taxonomy" id="1341646"/>
    <lineage>
        <taxon>Bacteria</taxon>
        <taxon>Bacillati</taxon>
        <taxon>Actinomycetota</taxon>
        <taxon>Actinomycetes</taxon>
        <taxon>Mycobacteriales</taxon>
        <taxon>Mycobacteriaceae</taxon>
        <taxon>Mycolicibacterium</taxon>
    </lineage>
</organism>
<dbReference type="Proteomes" id="UP000518188">
    <property type="component" value="Unassembled WGS sequence"/>
</dbReference>
<comment type="caution">
    <text evidence="3">The sequence shown here is derived from an EMBL/GenBank/DDBJ whole genome shotgun (WGS) entry which is preliminary data.</text>
</comment>
<evidence type="ECO:0000259" key="2">
    <source>
        <dbReference type="Pfam" id="PF05305"/>
    </source>
</evidence>
<dbReference type="RefSeq" id="WP_044518899.1">
    <property type="nucleotide sequence ID" value="NZ_HG322951.1"/>
</dbReference>
<evidence type="ECO:0000313" key="3">
    <source>
        <dbReference type="EMBL" id="NKZ10380.1"/>
    </source>
</evidence>
<dbReference type="AlphaFoldDB" id="A0A7X6MKC5"/>
<feature type="chain" id="PRO_5030636776" evidence="1">
    <location>
        <begin position="24"/>
        <end position="106"/>
    </location>
</feature>
<keyword evidence="1" id="KW-0732">Signal</keyword>
<evidence type="ECO:0000313" key="4">
    <source>
        <dbReference type="Proteomes" id="UP000518188"/>
    </source>
</evidence>
<dbReference type="InterPro" id="IPR007969">
    <property type="entry name" value="DUF732"/>
</dbReference>
<proteinExistence type="predicted"/>
<name>A0A7X6MKC5_9MYCO</name>
<feature type="domain" description="DUF732" evidence="2">
    <location>
        <begin position="24"/>
        <end position="99"/>
    </location>
</feature>
<dbReference type="EMBL" id="JAAXPJ010000001">
    <property type="protein sequence ID" value="NKZ10380.1"/>
    <property type="molecule type" value="Genomic_DNA"/>
</dbReference>
<dbReference type="Pfam" id="PF05305">
    <property type="entry name" value="DUF732"/>
    <property type="match status" value="1"/>
</dbReference>
<protein>
    <submittedName>
        <fullName evidence="3">DUF732 domain-containing protein</fullName>
    </submittedName>
</protein>
<sequence length="106" mass="10953">MKALMISLMAAVAGLALAPAALADDQGYLAEVSSLGLPVSDDNRDVLVQLGQQACLTAHEDPAMRPGDLAMQIAEARSAYPFEKATLVVTAALHNYCPDVTATPGA</sequence>
<feature type="signal peptide" evidence="1">
    <location>
        <begin position="1"/>
        <end position="23"/>
    </location>
</feature>
<gene>
    <name evidence="3" type="ORF">HGA11_05265</name>
</gene>
<accession>A0A7X6MKC5</accession>